<dbReference type="PRINTS" id="PR00742">
    <property type="entry name" value="GLHYDRLASE35"/>
</dbReference>
<evidence type="ECO:0000256" key="1">
    <source>
        <dbReference type="ARBA" id="ARBA00009809"/>
    </source>
</evidence>
<dbReference type="FunFam" id="3.20.20.80:FF:000036">
    <property type="entry name" value="Beta-galactosidase"/>
    <property type="match status" value="1"/>
</dbReference>
<feature type="domain" description="Beta-galactosidase galactose-binding" evidence="9">
    <location>
        <begin position="817"/>
        <end position="876"/>
    </location>
</feature>
<evidence type="ECO:0000256" key="2">
    <source>
        <dbReference type="ARBA" id="ARBA00022801"/>
    </source>
</evidence>
<evidence type="ECO:0000313" key="11">
    <source>
        <dbReference type="RefSeq" id="XP_012411838.2"/>
    </source>
</evidence>
<dbReference type="PANTHER" id="PTHR23421">
    <property type="entry name" value="BETA-GALACTOSIDASE RELATED"/>
    <property type="match status" value="1"/>
</dbReference>
<dbReference type="InterPro" id="IPR048913">
    <property type="entry name" value="BetaGal_gal-bd"/>
</dbReference>
<dbReference type="KEGG" id="tmu:101352205"/>
<organism evidence="10 11">
    <name type="scientific">Trichechus manatus latirostris</name>
    <name type="common">Florida manatee</name>
    <dbReference type="NCBI Taxonomy" id="127582"/>
    <lineage>
        <taxon>Eukaryota</taxon>
        <taxon>Metazoa</taxon>
        <taxon>Chordata</taxon>
        <taxon>Craniata</taxon>
        <taxon>Vertebrata</taxon>
        <taxon>Euteleostomi</taxon>
        <taxon>Mammalia</taxon>
        <taxon>Eutheria</taxon>
        <taxon>Afrotheria</taxon>
        <taxon>Sirenia</taxon>
        <taxon>Trichechidae</taxon>
        <taxon>Trichechus</taxon>
    </lineage>
</organism>
<feature type="region of interest" description="Disordered" evidence="6">
    <location>
        <begin position="168"/>
        <end position="206"/>
    </location>
</feature>
<evidence type="ECO:0000256" key="6">
    <source>
        <dbReference type="SAM" id="MobiDB-lite"/>
    </source>
</evidence>
<gene>
    <name evidence="11" type="primary">GLB1L3</name>
</gene>
<evidence type="ECO:0000256" key="3">
    <source>
        <dbReference type="ARBA" id="ARBA00023295"/>
    </source>
</evidence>
<dbReference type="InterPro" id="IPR019801">
    <property type="entry name" value="Glyco_hydro_35_CS"/>
</dbReference>
<dbReference type="SUPFAM" id="SSF51445">
    <property type="entry name" value="(Trans)glycosidases"/>
    <property type="match status" value="1"/>
</dbReference>
<dbReference type="GO" id="GO:0005975">
    <property type="term" value="P:carbohydrate metabolic process"/>
    <property type="evidence" value="ECO:0007669"/>
    <property type="project" value="InterPro"/>
</dbReference>
<dbReference type="InterPro" id="IPR008979">
    <property type="entry name" value="Galactose-bd-like_sf"/>
</dbReference>
<feature type="domain" description="Beta-galactosidase 1-like first all-beta" evidence="8">
    <location>
        <begin position="694"/>
        <end position="793"/>
    </location>
</feature>
<evidence type="ECO:0000256" key="5">
    <source>
        <dbReference type="RuleBase" id="RU003679"/>
    </source>
</evidence>
<dbReference type="Gene3D" id="3.20.20.80">
    <property type="entry name" value="Glycosidases"/>
    <property type="match status" value="1"/>
</dbReference>
<proteinExistence type="inferred from homology"/>
<comment type="similarity">
    <text evidence="1 5">Belongs to the glycosyl hydrolase 35 family.</text>
</comment>
<dbReference type="Gene3D" id="2.60.120.260">
    <property type="entry name" value="Galactose-binding domain-like"/>
    <property type="match status" value="2"/>
</dbReference>
<dbReference type="InterPro" id="IPR017853">
    <property type="entry name" value="GH"/>
</dbReference>
<dbReference type="GO" id="GO:0004565">
    <property type="term" value="F:beta-galactosidase activity"/>
    <property type="evidence" value="ECO:0007669"/>
    <property type="project" value="UniProtKB-EC"/>
</dbReference>
<dbReference type="Pfam" id="PF21467">
    <property type="entry name" value="BetaGal_gal-bd"/>
    <property type="match status" value="1"/>
</dbReference>
<keyword evidence="3 4" id="KW-0326">Glycosidase</keyword>
<dbReference type="PROSITE" id="PS01182">
    <property type="entry name" value="GLYCOSYL_HYDROL_F35"/>
    <property type="match status" value="1"/>
</dbReference>
<evidence type="ECO:0000259" key="8">
    <source>
        <dbReference type="Pfam" id="PF21317"/>
    </source>
</evidence>
<dbReference type="RefSeq" id="XP_012411838.2">
    <property type="nucleotide sequence ID" value="XM_012556384.2"/>
</dbReference>
<dbReference type="Proteomes" id="UP000248480">
    <property type="component" value="Unplaced"/>
</dbReference>
<dbReference type="FunFam" id="2.60.120.260:FF:000049">
    <property type="entry name" value="Beta-galactosidase"/>
    <property type="match status" value="1"/>
</dbReference>
<evidence type="ECO:0000256" key="4">
    <source>
        <dbReference type="RuleBase" id="RU000675"/>
    </source>
</evidence>
<dbReference type="AlphaFoldDB" id="A0A2Y9G030"/>
<dbReference type="FunCoup" id="A0A2Y9G030">
    <property type="interactions" value="110"/>
</dbReference>
<dbReference type="EC" id="3.2.1.23" evidence="4"/>
<dbReference type="CTD" id="112937"/>
<evidence type="ECO:0000259" key="9">
    <source>
        <dbReference type="Pfam" id="PF21467"/>
    </source>
</evidence>
<feature type="domain" description="Glycoside hydrolase 35 catalytic" evidence="7">
    <location>
        <begin position="321"/>
        <end position="635"/>
    </location>
</feature>
<dbReference type="InParanoid" id="A0A2Y9G030"/>
<evidence type="ECO:0000313" key="10">
    <source>
        <dbReference type="Proteomes" id="UP000248480"/>
    </source>
</evidence>
<dbReference type="GeneID" id="101352205"/>
<evidence type="ECO:0000259" key="7">
    <source>
        <dbReference type="Pfam" id="PF01301"/>
    </source>
</evidence>
<accession>A0A2Y9G030</accession>
<dbReference type="STRING" id="127582.A0A2Y9G030"/>
<dbReference type="Pfam" id="PF01301">
    <property type="entry name" value="Glyco_hydro_35"/>
    <property type="match status" value="1"/>
</dbReference>
<protein>
    <recommendedName>
        <fullName evidence="4">Beta-galactosidase</fullName>
        <ecNumber evidence="4">3.2.1.23</ecNumber>
    </recommendedName>
</protein>
<reference evidence="11" key="1">
    <citation type="submission" date="2025-08" db="UniProtKB">
        <authorList>
            <consortium name="RefSeq"/>
        </authorList>
    </citation>
    <scope>IDENTIFICATION</scope>
</reference>
<dbReference type="SUPFAM" id="SSF49785">
    <property type="entry name" value="Galactose-binding domain-like"/>
    <property type="match status" value="1"/>
</dbReference>
<dbReference type="InterPro" id="IPR048912">
    <property type="entry name" value="BetaGal1-like_ABD1"/>
</dbReference>
<name>A0A2Y9G030_TRIMA</name>
<dbReference type="InterPro" id="IPR001944">
    <property type="entry name" value="Glycoside_Hdrlase_35"/>
</dbReference>
<comment type="catalytic activity">
    <reaction evidence="4">
        <text>Hydrolysis of terminal non-reducing beta-D-galactose residues in beta-D-galactosides.</text>
        <dbReference type="EC" id="3.2.1.23"/>
    </reaction>
</comment>
<dbReference type="InterPro" id="IPR031330">
    <property type="entry name" value="Gly_Hdrlase_35_cat"/>
</dbReference>
<keyword evidence="10" id="KW-1185">Reference proteome</keyword>
<sequence length="898" mass="101099">MKALIATGLVFVSRPFQCLKVFEGRKRAVHDRPFPAQTRLSETGRALQQVIEPAEQPTPAISGLCSMLLHASSPYLGLSQALTHSPRSNYSRILPFSFHQLNGVCAKRGSFDTWSDAGLRFAPRLGPCLRTAARAQRPRRPLRAIAAAGTSYSAGVRPPPRHTAILTRGADPGPLELPRRPSVVPPSQLESAPSAARARGGGEGRQRRRLRPALYVLRCGEVVPDLSRCICLRTTQPPPCSASEPVGHSLSLSMKRIAGIFFLPFIMSGFAPRAKHGVNRVAGKVLQSQSRFNWSHLVPAELKDRYLGLQTKSKGRDNPHFTLEGHKFLIFGGSIHYFRVPRAYWRDRLLKLKACGFNTLTTYVPWNLHEPERGKFDFSGNLDLEAFIWMAAELGLWVILRPGPYICSEIDLGGLPSWLLQDPDLKLRTTNKGFVDAVDHYFDRLIPKVVPLQYHRGGPIIAVQVENEYGSYNKDKDYMPYVQQALLQRGIVELLLTSDNERDVLKGYIEGVLATINMKTLSSNAFSLLNKAQFTIQSKKPIMIMEFWVGWFDTWGNQHFVRDAKEVEHTVLEFVKAGISFNAYMFHGGTNFGFMNGATYFGKHRGVVTSYDYDAVLTEAGDYTEKYFRLRKLFGSILATPLPPLPDLVPKTVYPAVRPSLYLPLWDVLEYLNEPVKSNAPVNMENLPINHGSGQSYGFVLYETTICSGGHLYVHAQDMAQVFLNETVIGVLDDNTQDLDIPKFKGCQLLRILVENQGRVNYSWKIQEQQKGLTGFIGINSIPLKGFTIYSLEMKMNFFERLRSATWRPVPKSYLGPAFYLGTLMAGPSPKDTFLRLQGWNYGFVFINGHNLGRYWHIGPQESLYLPGAWLHPEDNEIILFEKMMSGLYIESMDKPYL</sequence>
<keyword evidence="2 4" id="KW-0378">Hydrolase</keyword>
<dbReference type="Pfam" id="PF21317">
    <property type="entry name" value="BetaGal_ABD_1"/>
    <property type="match status" value="1"/>
</dbReference>